<protein>
    <submittedName>
        <fullName evidence="1">Uncharacterized protein</fullName>
    </submittedName>
</protein>
<proteinExistence type="predicted"/>
<dbReference type="RefSeq" id="WP_014455333.1">
    <property type="nucleotide sequence ID" value="NC_017098.1"/>
</dbReference>
<dbReference type="OrthoDB" id="1100724at2"/>
<dbReference type="PATRIC" id="fig|889378.3.peg.1274"/>
<dbReference type="KEGG" id="sfc:Spiaf_1270"/>
<name>H9UIK2_SPIAZ</name>
<dbReference type="AlphaFoldDB" id="H9UIK2"/>
<organism evidence="1 2">
    <name type="scientific">Spirochaeta africana (strain ATCC 700263 / DSM 8902 / Z-7692)</name>
    <dbReference type="NCBI Taxonomy" id="889378"/>
    <lineage>
        <taxon>Bacteria</taxon>
        <taxon>Pseudomonadati</taxon>
        <taxon>Spirochaetota</taxon>
        <taxon>Spirochaetia</taxon>
        <taxon>Spirochaetales</taxon>
        <taxon>Spirochaetaceae</taxon>
        <taxon>Spirochaeta</taxon>
    </lineage>
</organism>
<dbReference type="STRING" id="889378.Spiaf_1270"/>
<sequence>MVTKKFHEVYRAGRRRLRRLVFLPNHDGHMLSLRAVLDQLPARAERYAGMQTVDCRRIIGSVDRANDFAVGFLPIRRSMEIRWTSIRDLYLSSSLNESLQLFELGGYYFVQDGNHRVSAARTHTNGYLDAVVQQIESPVQLPPNLCYSSLGMYGAKVAFARRTTLFRYIDEKRFGQGSAETWQRLERQVYHVSRLKLQHLLGYHPDEEEIAHRWDEEIFTPLMHIIRRQALPTLYPNKTDLDILCDILEHRETLSCDASVTEAASRYLARNTQLNPLHVGAHLTRRIWRRLMATPEQERRRFFRLSRILVFRPDARIPEGQCDFYRFLMRQLFVTHFGYIRQKLQRKPLLDQLVCDWHDSLFSPALRLYEREDLTKPFPVVYMRWMKFWQRRILKETKKLGYIRVIDLEDSFKEFLACNPNIKA</sequence>
<evidence type="ECO:0000313" key="2">
    <source>
        <dbReference type="Proteomes" id="UP000007383"/>
    </source>
</evidence>
<dbReference type="HOGENOM" id="CLU_663728_0_0_12"/>
<dbReference type="EMBL" id="CP003282">
    <property type="protein sequence ID" value="AFG37345.1"/>
    <property type="molecule type" value="Genomic_DNA"/>
</dbReference>
<dbReference type="Proteomes" id="UP000007383">
    <property type="component" value="Chromosome"/>
</dbReference>
<reference evidence="2" key="1">
    <citation type="journal article" date="2013" name="Stand. Genomic Sci.">
        <title>Complete genome sequence of the halophilic bacterium Spirochaeta africana type strain (Z-7692(T)) from the alkaline Lake Magadi in the East African Rift.</title>
        <authorList>
            <person name="Liolos K."/>
            <person name="Abt B."/>
            <person name="Scheuner C."/>
            <person name="Teshima H."/>
            <person name="Held B."/>
            <person name="Lapidus A."/>
            <person name="Nolan M."/>
            <person name="Lucas S."/>
            <person name="Deshpande S."/>
            <person name="Cheng J.F."/>
            <person name="Tapia R."/>
            <person name="Goodwin L.A."/>
            <person name="Pitluck S."/>
            <person name="Pagani I."/>
            <person name="Ivanova N."/>
            <person name="Mavromatis K."/>
            <person name="Mikhailova N."/>
            <person name="Huntemann M."/>
            <person name="Pati A."/>
            <person name="Chen A."/>
            <person name="Palaniappan K."/>
            <person name="Land M."/>
            <person name="Rohde M."/>
            <person name="Tindall B.J."/>
            <person name="Detter J.C."/>
            <person name="Goker M."/>
            <person name="Bristow J."/>
            <person name="Eisen J.A."/>
            <person name="Markowitz V."/>
            <person name="Hugenholtz P."/>
            <person name="Woyke T."/>
            <person name="Klenk H.P."/>
            <person name="Kyrpides N.C."/>
        </authorList>
    </citation>
    <scope>NUCLEOTIDE SEQUENCE</scope>
    <source>
        <strain evidence="2">ATCC 700263 / DSM 8902 / Z-7692</strain>
    </source>
</reference>
<accession>H9UIK2</accession>
<dbReference type="eggNOG" id="COG1475">
    <property type="taxonomic scope" value="Bacteria"/>
</dbReference>
<evidence type="ECO:0000313" key="1">
    <source>
        <dbReference type="EMBL" id="AFG37345.1"/>
    </source>
</evidence>
<gene>
    <name evidence="1" type="ordered locus">Spiaf_1270</name>
</gene>
<keyword evidence="2" id="KW-1185">Reference proteome</keyword>